<feature type="non-terminal residue" evidence="1">
    <location>
        <position position="1"/>
    </location>
</feature>
<name>A0A0F9AKL7_9ZZZZ</name>
<sequence>SVLSAQCSVLSAQCSVLSAQCSVLMGGAPKPTRLTVLASLLGAFSEFSASDPVSCITGWLTFVIIQALVHNEGRAI</sequence>
<dbReference type="AlphaFoldDB" id="A0A0F9AKL7"/>
<protein>
    <submittedName>
        <fullName evidence="1">Uncharacterized protein</fullName>
    </submittedName>
</protein>
<comment type="caution">
    <text evidence="1">The sequence shown here is derived from an EMBL/GenBank/DDBJ whole genome shotgun (WGS) entry which is preliminary data.</text>
</comment>
<accession>A0A0F9AKL7</accession>
<gene>
    <name evidence="1" type="ORF">LCGC14_2558850</name>
</gene>
<reference evidence="1" key="1">
    <citation type="journal article" date="2015" name="Nature">
        <title>Complex archaea that bridge the gap between prokaryotes and eukaryotes.</title>
        <authorList>
            <person name="Spang A."/>
            <person name="Saw J.H."/>
            <person name="Jorgensen S.L."/>
            <person name="Zaremba-Niedzwiedzka K."/>
            <person name="Martijn J."/>
            <person name="Lind A.E."/>
            <person name="van Eijk R."/>
            <person name="Schleper C."/>
            <person name="Guy L."/>
            <person name="Ettema T.J."/>
        </authorList>
    </citation>
    <scope>NUCLEOTIDE SEQUENCE</scope>
</reference>
<dbReference type="EMBL" id="LAZR01042187">
    <property type="protein sequence ID" value="KKL10139.1"/>
    <property type="molecule type" value="Genomic_DNA"/>
</dbReference>
<proteinExistence type="predicted"/>
<evidence type="ECO:0000313" key="1">
    <source>
        <dbReference type="EMBL" id="KKL10139.1"/>
    </source>
</evidence>
<organism evidence="1">
    <name type="scientific">marine sediment metagenome</name>
    <dbReference type="NCBI Taxonomy" id="412755"/>
    <lineage>
        <taxon>unclassified sequences</taxon>
        <taxon>metagenomes</taxon>
        <taxon>ecological metagenomes</taxon>
    </lineage>
</organism>